<name>A0A4Y2MMW7_ARAVE</name>
<dbReference type="EMBL" id="BGPR01007481">
    <property type="protein sequence ID" value="GBN27157.1"/>
    <property type="molecule type" value="Genomic_DNA"/>
</dbReference>
<organism evidence="1 2">
    <name type="scientific">Araneus ventricosus</name>
    <name type="common">Orbweaver spider</name>
    <name type="synonym">Epeira ventricosa</name>
    <dbReference type="NCBI Taxonomy" id="182803"/>
    <lineage>
        <taxon>Eukaryota</taxon>
        <taxon>Metazoa</taxon>
        <taxon>Ecdysozoa</taxon>
        <taxon>Arthropoda</taxon>
        <taxon>Chelicerata</taxon>
        <taxon>Arachnida</taxon>
        <taxon>Araneae</taxon>
        <taxon>Araneomorphae</taxon>
        <taxon>Entelegynae</taxon>
        <taxon>Araneoidea</taxon>
        <taxon>Araneidae</taxon>
        <taxon>Araneus</taxon>
    </lineage>
</organism>
<comment type="caution">
    <text evidence="1">The sequence shown here is derived from an EMBL/GenBank/DDBJ whole genome shotgun (WGS) entry which is preliminary data.</text>
</comment>
<evidence type="ECO:0000313" key="1">
    <source>
        <dbReference type="EMBL" id="GBN27157.1"/>
    </source>
</evidence>
<accession>A0A4Y2MMW7</accession>
<dbReference type="Proteomes" id="UP000499080">
    <property type="component" value="Unassembled WGS sequence"/>
</dbReference>
<reference evidence="1 2" key="1">
    <citation type="journal article" date="2019" name="Sci. Rep.">
        <title>Orb-weaving spider Araneus ventricosus genome elucidates the spidroin gene catalogue.</title>
        <authorList>
            <person name="Kono N."/>
            <person name="Nakamura H."/>
            <person name="Ohtoshi R."/>
            <person name="Moran D.A.P."/>
            <person name="Shinohara A."/>
            <person name="Yoshida Y."/>
            <person name="Fujiwara M."/>
            <person name="Mori M."/>
            <person name="Tomita M."/>
            <person name="Arakawa K."/>
        </authorList>
    </citation>
    <scope>NUCLEOTIDE SEQUENCE [LARGE SCALE GENOMIC DNA]</scope>
</reference>
<evidence type="ECO:0000313" key="2">
    <source>
        <dbReference type="Proteomes" id="UP000499080"/>
    </source>
</evidence>
<proteinExistence type="predicted"/>
<keyword evidence="2" id="KW-1185">Reference proteome</keyword>
<protein>
    <submittedName>
        <fullName evidence="1">Uncharacterized protein</fullName>
    </submittedName>
</protein>
<dbReference type="AlphaFoldDB" id="A0A4Y2MMW7"/>
<gene>
    <name evidence="1" type="ORF">AVEN_217088_1</name>
</gene>
<sequence>MNLIYEAPLQWPFPTCGNRHQSPTTLNVLLINHNARGWPSLETLPIPEAEKVSLQSSTGEPPVVSPPVAHLCVSSMDFLIKLVNFMGFPFLIDPRRRRIGQEKVGRFPNSSECGRIVLCLPEDVSNSGMTERKIMVYLRCTR</sequence>